<feature type="compositionally biased region" description="Basic and acidic residues" evidence="2">
    <location>
        <begin position="126"/>
        <end position="140"/>
    </location>
</feature>
<dbReference type="Gene3D" id="3.30.1310.10">
    <property type="entry name" value="Nucleoid-associated protein YbaB-like domain"/>
    <property type="match status" value="1"/>
</dbReference>
<dbReference type="GO" id="GO:0003677">
    <property type="term" value="F:DNA binding"/>
    <property type="evidence" value="ECO:0007669"/>
    <property type="project" value="UniProtKB-KW"/>
</dbReference>
<dbReference type="SUPFAM" id="SSF82607">
    <property type="entry name" value="YbaB-like"/>
    <property type="match status" value="1"/>
</dbReference>
<dbReference type="Proteomes" id="UP000243799">
    <property type="component" value="Unassembled WGS sequence"/>
</dbReference>
<feature type="region of interest" description="Disordered" evidence="2">
    <location>
        <begin position="116"/>
        <end position="192"/>
    </location>
</feature>
<dbReference type="STRING" id="490629.SAMN05216266_12912"/>
<organism evidence="3 4">
    <name type="scientific">Amycolatopsis marina</name>
    <dbReference type="NCBI Taxonomy" id="490629"/>
    <lineage>
        <taxon>Bacteria</taxon>
        <taxon>Bacillati</taxon>
        <taxon>Actinomycetota</taxon>
        <taxon>Actinomycetes</taxon>
        <taxon>Pseudonocardiales</taxon>
        <taxon>Pseudonocardiaceae</taxon>
        <taxon>Amycolatopsis</taxon>
    </lineage>
</organism>
<dbReference type="InterPro" id="IPR036894">
    <property type="entry name" value="YbaB-like_sf"/>
</dbReference>
<gene>
    <name evidence="3" type="ORF">SAMN05216266_12912</name>
</gene>
<keyword evidence="4" id="KW-1185">Reference proteome</keyword>
<dbReference type="RefSeq" id="WP_091678704.1">
    <property type="nucleotide sequence ID" value="NZ_FOKG01000029.1"/>
</dbReference>
<reference evidence="4" key="1">
    <citation type="submission" date="2016-10" db="EMBL/GenBank/DDBJ databases">
        <authorList>
            <person name="Varghese N."/>
            <person name="Submissions S."/>
        </authorList>
    </citation>
    <scope>NUCLEOTIDE SEQUENCE [LARGE SCALE GENOMIC DNA]</scope>
    <source>
        <strain evidence="4">CGMCC 4.3568</strain>
    </source>
</reference>
<feature type="coiled-coil region" evidence="1">
    <location>
        <begin position="4"/>
        <end position="38"/>
    </location>
</feature>
<dbReference type="OrthoDB" id="3696044at2"/>
<dbReference type="EMBL" id="FOKG01000029">
    <property type="protein sequence ID" value="SFB61839.1"/>
    <property type="molecule type" value="Genomic_DNA"/>
</dbReference>
<feature type="compositionally biased region" description="Pro residues" evidence="2">
    <location>
        <begin position="151"/>
        <end position="167"/>
    </location>
</feature>
<evidence type="ECO:0000256" key="2">
    <source>
        <dbReference type="SAM" id="MobiDB-lite"/>
    </source>
</evidence>
<keyword evidence="3" id="KW-0238">DNA-binding</keyword>
<dbReference type="Pfam" id="PF02575">
    <property type="entry name" value="YbaB_DNA_bd"/>
    <property type="match status" value="1"/>
</dbReference>
<sequence>MADLTDVERMVNDWERNAAEKAQRYEQMQRQVEQISITESVASGAVSVTVGHNGLPTDVRMTDGVKNMSPDEIAANVLRAMQKAQSKYPERLQEITAATVGEDSTTRHIVATAVEQFPDAPEEEEPQGREAPGRQLRVETEPDEEPEPPRRAAPPTPPAPKPPPAPPASRRRPPSDDDDGEDFGDQSFLRRD</sequence>
<accession>A0A1I1CGR5</accession>
<evidence type="ECO:0000256" key="1">
    <source>
        <dbReference type="SAM" id="Coils"/>
    </source>
</evidence>
<keyword evidence="1" id="KW-0175">Coiled coil</keyword>
<evidence type="ECO:0000313" key="4">
    <source>
        <dbReference type="Proteomes" id="UP000243799"/>
    </source>
</evidence>
<protein>
    <submittedName>
        <fullName evidence="3">Conserved DNA-binding protein YbaB</fullName>
    </submittedName>
</protein>
<dbReference type="AlphaFoldDB" id="A0A1I1CGR5"/>
<evidence type="ECO:0000313" key="3">
    <source>
        <dbReference type="EMBL" id="SFB61839.1"/>
    </source>
</evidence>
<proteinExistence type="predicted"/>
<dbReference type="InterPro" id="IPR004401">
    <property type="entry name" value="YbaB/EbfC"/>
</dbReference>
<name>A0A1I1CGR5_9PSEU</name>